<dbReference type="PRINTS" id="PR01035">
    <property type="entry name" value="TCRTETA"/>
</dbReference>
<dbReference type="EMBL" id="MU007032">
    <property type="protein sequence ID" value="KAF2431334.1"/>
    <property type="molecule type" value="Genomic_DNA"/>
</dbReference>
<comment type="subcellular location">
    <subcellularLocation>
        <location evidence="1">Membrane</location>
        <topology evidence="1">Multi-pass membrane protein</topology>
    </subcellularLocation>
</comment>
<feature type="transmembrane region" description="Helical" evidence="7">
    <location>
        <begin position="445"/>
        <end position="474"/>
    </location>
</feature>
<dbReference type="InterPro" id="IPR001958">
    <property type="entry name" value="Tet-R_TetA/multi-R_MdtG-like"/>
</dbReference>
<dbReference type="GO" id="GO:0022857">
    <property type="term" value="F:transmembrane transporter activity"/>
    <property type="evidence" value="ECO:0007669"/>
    <property type="project" value="InterPro"/>
</dbReference>
<evidence type="ECO:0000313" key="10">
    <source>
        <dbReference type="Proteomes" id="UP000800235"/>
    </source>
</evidence>
<keyword evidence="10" id="KW-1185">Reference proteome</keyword>
<feature type="transmembrane region" description="Helical" evidence="7">
    <location>
        <begin position="121"/>
        <end position="137"/>
    </location>
</feature>
<keyword evidence="3 7" id="KW-0812">Transmembrane</keyword>
<feature type="transmembrane region" description="Helical" evidence="7">
    <location>
        <begin position="520"/>
        <end position="539"/>
    </location>
</feature>
<feature type="transmembrane region" description="Helical" evidence="7">
    <location>
        <begin position="181"/>
        <end position="203"/>
    </location>
</feature>
<dbReference type="AlphaFoldDB" id="A0A9P4NSG8"/>
<dbReference type="SUPFAM" id="SSF103473">
    <property type="entry name" value="MFS general substrate transporter"/>
    <property type="match status" value="1"/>
</dbReference>
<dbReference type="Proteomes" id="UP000800235">
    <property type="component" value="Unassembled WGS sequence"/>
</dbReference>
<feature type="transmembrane region" description="Helical" evidence="7">
    <location>
        <begin position="333"/>
        <end position="358"/>
    </location>
</feature>
<feature type="transmembrane region" description="Helical" evidence="7">
    <location>
        <begin position="388"/>
        <end position="407"/>
    </location>
</feature>
<dbReference type="InterPro" id="IPR011701">
    <property type="entry name" value="MFS"/>
</dbReference>
<evidence type="ECO:0000256" key="5">
    <source>
        <dbReference type="ARBA" id="ARBA00023136"/>
    </source>
</evidence>
<evidence type="ECO:0000256" key="2">
    <source>
        <dbReference type="ARBA" id="ARBA00022448"/>
    </source>
</evidence>
<evidence type="ECO:0000256" key="1">
    <source>
        <dbReference type="ARBA" id="ARBA00004141"/>
    </source>
</evidence>
<name>A0A9P4NSG8_9PEZI</name>
<keyword evidence="4 7" id="KW-1133">Transmembrane helix</keyword>
<dbReference type="CDD" id="cd17330">
    <property type="entry name" value="MFS_SLC46_TetA_like"/>
    <property type="match status" value="1"/>
</dbReference>
<dbReference type="Gene3D" id="1.20.1250.20">
    <property type="entry name" value="MFS general substrate transporter like domains"/>
    <property type="match status" value="1"/>
</dbReference>
<reference evidence="9" key="1">
    <citation type="journal article" date="2020" name="Stud. Mycol.">
        <title>101 Dothideomycetes genomes: a test case for predicting lifestyles and emergence of pathogens.</title>
        <authorList>
            <person name="Haridas S."/>
            <person name="Albert R."/>
            <person name="Binder M."/>
            <person name="Bloem J."/>
            <person name="Labutti K."/>
            <person name="Salamov A."/>
            <person name="Andreopoulos B."/>
            <person name="Baker S."/>
            <person name="Barry K."/>
            <person name="Bills G."/>
            <person name="Bluhm B."/>
            <person name="Cannon C."/>
            <person name="Castanera R."/>
            <person name="Culley D."/>
            <person name="Daum C."/>
            <person name="Ezra D."/>
            <person name="Gonzalez J."/>
            <person name="Henrissat B."/>
            <person name="Kuo A."/>
            <person name="Liang C."/>
            <person name="Lipzen A."/>
            <person name="Lutzoni F."/>
            <person name="Magnuson J."/>
            <person name="Mondo S."/>
            <person name="Nolan M."/>
            <person name="Ohm R."/>
            <person name="Pangilinan J."/>
            <person name="Park H.-J."/>
            <person name="Ramirez L."/>
            <person name="Alfaro M."/>
            <person name="Sun H."/>
            <person name="Tritt A."/>
            <person name="Yoshinaga Y."/>
            <person name="Zwiers L.-H."/>
            <person name="Turgeon B."/>
            <person name="Goodwin S."/>
            <person name="Spatafora J."/>
            <person name="Crous P."/>
            <person name="Grigoriev I."/>
        </authorList>
    </citation>
    <scope>NUCLEOTIDE SEQUENCE</scope>
    <source>
        <strain evidence="9">CBS 130266</strain>
    </source>
</reference>
<organism evidence="9 10">
    <name type="scientific">Tothia fuscella</name>
    <dbReference type="NCBI Taxonomy" id="1048955"/>
    <lineage>
        <taxon>Eukaryota</taxon>
        <taxon>Fungi</taxon>
        <taxon>Dikarya</taxon>
        <taxon>Ascomycota</taxon>
        <taxon>Pezizomycotina</taxon>
        <taxon>Dothideomycetes</taxon>
        <taxon>Pleosporomycetidae</taxon>
        <taxon>Venturiales</taxon>
        <taxon>Cylindrosympodiaceae</taxon>
        <taxon>Tothia</taxon>
    </lineage>
</organism>
<proteinExistence type="predicted"/>
<accession>A0A9P4NSG8</accession>
<keyword evidence="5 7" id="KW-0472">Membrane</keyword>
<dbReference type="InterPro" id="IPR020846">
    <property type="entry name" value="MFS_dom"/>
</dbReference>
<feature type="region of interest" description="Disordered" evidence="6">
    <location>
        <begin position="1"/>
        <end position="26"/>
    </location>
</feature>
<gene>
    <name evidence="9" type="ORF">EJ08DRAFT_183422</name>
</gene>
<dbReference type="PROSITE" id="PS50850">
    <property type="entry name" value="MFS"/>
    <property type="match status" value="1"/>
</dbReference>
<feature type="transmembrane region" description="Helical" evidence="7">
    <location>
        <begin position="89"/>
        <end position="109"/>
    </location>
</feature>
<protein>
    <submittedName>
        <fullName evidence="9">MFS general substrate transporter</fullName>
    </submittedName>
</protein>
<comment type="caution">
    <text evidence="9">The sequence shown here is derived from an EMBL/GenBank/DDBJ whole genome shotgun (WGS) entry which is preliminary data.</text>
</comment>
<feature type="transmembrane region" description="Helical" evidence="7">
    <location>
        <begin position="419"/>
        <end position="439"/>
    </location>
</feature>
<evidence type="ECO:0000313" key="9">
    <source>
        <dbReference type="EMBL" id="KAF2431334.1"/>
    </source>
</evidence>
<evidence type="ECO:0000256" key="4">
    <source>
        <dbReference type="ARBA" id="ARBA00022989"/>
    </source>
</evidence>
<evidence type="ECO:0000259" key="8">
    <source>
        <dbReference type="PROSITE" id="PS50850"/>
    </source>
</evidence>
<feature type="transmembrane region" description="Helical" evidence="7">
    <location>
        <begin position="236"/>
        <end position="258"/>
    </location>
</feature>
<dbReference type="Pfam" id="PF07690">
    <property type="entry name" value="MFS_1"/>
    <property type="match status" value="1"/>
</dbReference>
<dbReference type="OrthoDB" id="10262656at2759"/>
<evidence type="ECO:0000256" key="6">
    <source>
        <dbReference type="SAM" id="MobiDB-lite"/>
    </source>
</evidence>
<evidence type="ECO:0000256" key="3">
    <source>
        <dbReference type="ARBA" id="ARBA00022692"/>
    </source>
</evidence>
<dbReference type="GO" id="GO:0016020">
    <property type="term" value="C:membrane"/>
    <property type="evidence" value="ECO:0007669"/>
    <property type="project" value="UniProtKB-SubCell"/>
</dbReference>
<sequence>MHRRELSKEGFLSESNSSQNVTSKPRGKKGEVITWMSLPNKDQLFILALCRLSEPLSNTCLLPYIYYLIKSIVAPGTDKPSDYEAAQISKMSGILVAAFPLAQFATSMFWGRISDARGRKYIILFGLVASVISNLAFGLSRSFGALMFWRILAGLGNGNVGVMRTMTAEIVKERKYQTRAFLLLPLIFNAGMVAGLALGGVLADPVTNLAWLFGPSGLFNFYGNPLGVDWTMRYPYALPAFLNATVLGLTLLLAIFGLKESLPGKEHERDYGVLIGRSVMFRLKKVIVGRSQGYKAVRLDDMGDSAEEIVEDKPVPPAARPPTRPPMPFRKIFTWDVLTAIVSFGLLPLHNAAFMHIYPVYLSTPPADNTKATLFNFNGGLGLRSPSIGLYLSLFGIAGILLQLFVYPRIQARIGTLGVFRIACFVFPVTYALAPYLSVLPHTGFLRWFLIAVVTCAQVLSRTLAIPSTVILLTNSAPAKNVLGTVHGAGNSLSSLARAVGPAVGGWVYAWGMGHGVVGAVWWFYLTVVAGAALAWSYTMNPIVDE</sequence>
<feature type="compositionally biased region" description="Polar residues" evidence="6">
    <location>
        <begin position="13"/>
        <end position="23"/>
    </location>
</feature>
<dbReference type="PANTHER" id="PTHR23504:SF6">
    <property type="entry name" value="MULTIDRUG TRANSPORTER, PUTATIVE (AFU_ORTHOLOGUE AFUA_4G08740)-RELATED"/>
    <property type="match status" value="1"/>
</dbReference>
<dbReference type="InterPro" id="IPR036259">
    <property type="entry name" value="MFS_trans_sf"/>
</dbReference>
<evidence type="ECO:0000256" key="7">
    <source>
        <dbReference type="SAM" id="Phobius"/>
    </source>
</evidence>
<feature type="domain" description="Major facilitator superfamily (MFS) profile" evidence="8">
    <location>
        <begin position="43"/>
        <end position="545"/>
    </location>
</feature>
<keyword evidence="2" id="KW-0813">Transport</keyword>
<dbReference type="PANTHER" id="PTHR23504">
    <property type="entry name" value="MAJOR FACILITATOR SUPERFAMILY DOMAIN-CONTAINING PROTEIN 10"/>
    <property type="match status" value="1"/>
</dbReference>